<proteinExistence type="predicted"/>
<dbReference type="Pfam" id="PF12879">
    <property type="entry name" value="SICA_C"/>
    <property type="match status" value="1"/>
</dbReference>
<protein>
    <submittedName>
        <fullName evidence="4">STP1 protein</fullName>
    </submittedName>
</protein>
<feature type="compositionally biased region" description="Polar residues" evidence="1">
    <location>
        <begin position="249"/>
        <end position="281"/>
    </location>
</feature>
<feature type="region of interest" description="Disordered" evidence="1">
    <location>
        <begin position="209"/>
        <end position="295"/>
    </location>
</feature>
<feature type="compositionally biased region" description="Basic and acidic residues" evidence="1">
    <location>
        <begin position="209"/>
        <end position="223"/>
    </location>
</feature>
<name>A0A1A9AQU5_PLAOA</name>
<dbReference type="AlphaFoldDB" id="A0A1A9AQU5"/>
<evidence type="ECO:0000256" key="1">
    <source>
        <dbReference type="SAM" id="MobiDB-lite"/>
    </source>
</evidence>
<keyword evidence="2" id="KW-1133">Transmembrane helix</keyword>
<reference evidence="5" key="1">
    <citation type="submission" date="2016-05" db="EMBL/GenBank/DDBJ databases">
        <authorList>
            <person name="Naeem Raeece"/>
        </authorList>
    </citation>
    <scope>NUCLEOTIDE SEQUENCE [LARGE SCALE GENOMIC DNA]</scope>
</reference>
<organism evidence="4 5">
    <name type="scientific">Plasmodium ovale wallikeri</name>
    <dbReference type="NCBI Taxonomy" id="864142"/>
    <lineage>
        <taxon>Eukaryota</taxon>
        <taxon>Sar</taxon>
        <taxon>Alveolata</taxon>
        <taxon>Apicomplexa</taxon>
        <taxon>Aconoidasida</taxon>
        <taxon>Haemosporida</taxon>
        <taxon>Plasmodiidae</taxon>
        <taxon>Plasmodium</taxon>
        <taxon>Plasmodium (Plasmodium)</taxon>
    </lineage>
</organism>
<accession>A0A1A9AQU5</accession>
<gene>
    <name evidence="4" type="ORF">POVWA1_088090</name>
</gene>
<evidence type="ECO:0000256" key="2">
    <source>
        <dbReference type="SAM" id="Phobius"/>
    </source>
</evidence>
<dbReference type="InterPro" id="IPR024288">
    <property type="entry name" value="SICA_C"/>
</dbReference>
<keyword evidence="2" id="KW-0812">Transmembrane</keyword>
<dbReference type="EMBL" id="FLRD01001914">
    <property type="protein sequence ID" value="SBT58499.1"/>
    <property type="molecule type" value="Genomic_DNA"/>
</dbReference>
<evidence type="ECO:0000259" key="3">
    <source>
        <dbReference type="Pfam" id="PF12879"/>
    </source>
</evidence>
<feature type="compositionally biased region" description="Basic and acidic residues" evidence="1">
    <location>
        <begin position="231"/>
        <end position="248"/>
    </location>
</feature>
<sequence length="876" mass="103492">MQEGDKYSCDDIKKASKLVTNNIFLPYKTPILLGAIKIINDYSKDNNDGIHYKNLCEELHKYVKSQKKCIDPKLKTRNRELFKSEWKIILSGLRTTFDTNNVKKICYWEGDNSERKKRNVLDVHEAFRNFCIEKRRRLEKSNTMHFQECNDYLSWLDEKKRELRMLDPNYDYIRQFAEYFYIHHNCNYPWLIQNKYDITCHMLTRTRAAEKDRKEKTLGEDRQPIAATAKHIPEVKKKDAPLEEKTSSQRDVNPGSDQSSKSGQEQAPTQSTSSHDGNSGKDNIAPKIPDVEIMGTDISKSPSNSYTIRNYTNIKQFPGFFTGKKIPHVARIPIHKQLDISIVGNPVQVQHAQIDPTVINSYTFASPPPPSSLTFSSPYTRRKQFTALNISAHPFQEEISPVEKYTRKIKPWRTPASFFYHELPPFIISSTGNHKPDIVKIQPATPDPSLFRSPFMIYTLIFLILFTITATLYLLSKYTSLGLFFSNRKNIKRLKRKLEFNKIVDESLHFGGINIYSINNIPRENETNEDSIYKQIKIKKSTIKKKKNLPKRKRNIGTTIIDIHMDLLDECKNNEWEMNKNDFLEICLEEFIREQNRIYANSENIDLTMKTISIQNTKAEKSFLWDKWTERYKPIWEKLKRESAFKDLQNVWKEEEKKYLDKINQSENNILNENQKIPLIERKKDLWKKWIAKQATLIELYKEEHWIKSLVKELENVSDTYNKEETRDDIFVVHVEELEHKKSKEKIHKRDNHIFLIKVLIQVLMMVIEECIKQENTEKKELVLDTFIGELKKTKSEMLKSENIENAKNVEHTENIFEDNENYEEFQNILEQEKYEDAEIFNELIEGWTSKDSTYINPTYNKIKNRECIEMPMNNF</sequence>
<feature type="transmembrane region" description="Helical" evidence="2">
    <location>
        <begin position="455"/>
        <end position="475"/>
    </location>
</feature>
<evidence type="ECO:0000313" key="5">
    <source>
        <dbReference type="Proteomes" id="UP000078555"/>
    </source>
</evidence>
<feature type="domain" description="Schizont-infected cell agglutination C-terminal" evidence="3">
    <location>
        <begin position="557"/>
        <end position="593"/>
    </location>
</feature>
<keyword evidence="2" id="KW-0472">Membrane</keyword>
<keyword evidence="5" id="KW-1185">Reference proteome</keyword>
<evidence type="ECO:0000313" key="4">
    <source>
        <dbReference type="EMBL" id="SBT58499.1"/>
    </source>
</evidence>
<dbReference type="Proteomes" id="UP000078555">
    <property type="component" value="Unassembled WGS sequence"/>
</dbReference>